<organism evidence="1 2">
    <name type="scientific">Methylobacterium brachythecii</name>
    <dbReference type="NCBI Taxonomy" id="1176177"/>
    <lineage>
        <taxon>Bacteria</taxon>
        <taxon>Pseudomonadati</taxon>
        <taxon>Pseudomonadota</taxon>
        <taxon>Alphaproteobacteria</taxon>
        <taxon>Hyphomicrobiales</taxon>
        <taxon>Methylobacteriaceae</taxon>
        <taxon>Methylobacterium</taxon>
    </lineage>
</organism>
<dbReference type="EMBL" id="BSPG01000030">
    <property type="protein sequence ID" value="GLS45921.1"/>
    <property type="molecule type" value="Genomic_DNA"/>
</dbReference>
<reference evidence="2" key="1">
    <citation type="journal article" date="2019" name="Int. J. Syst. Evol. Microbiol.">
        <title>The Global Catalogue of Microorganisms (GCM) 10K type strain sequencing project: providing services to taxonomists for standard genome sequencing and annotation.</title>
        <authorList>
            <consortium name="The Broad Institute Genomics Platform"/>
            <consortium name="The Broad Institute Genome Sequencing Center for Infectious Disease"/>
            <person name="Wu L."/>
            <person name="Ma J."/>
        </authorList>
    </citation>
    <scope>NUCLEOTIDE SEQUENCE [LARGE SCALE GENOMIC DNA]</scope>
    <source>
        <strain evidence="2">NBRC 107710</strain>
    </source>
</reference>
<evidence type="ECO:0000313" key="1">
    <source>
        <dbReference type="EMBL" id="GLS45921.1"/>
    </source>
</evidence>
<proteinExistence type="predicted"/>
<protein>
    <submittedName>
        <fullName evidence="1">Uncharacterized protein</fullName>
    </submittedName>
</protein>
<gene>
    <name evidence="1" type="ORF">GCM10007884_39120</name>
</gene>
<keyword evidence="2" id="KW-1185">Reference proteome</keyword>
<comment type="caution">
    <text evidence="1">The sequence shown here is derived from an EMBL/GenBank/DDBJ whole genome shotgun (WGS) entry which is preliminary data.</text>
</comment>
<dbReference type="Proteomes" id="UP001156881">
    <property type="component" value="Unassembled WGS sequence"/>
</dbReference>
<sequence length="78" mass="9022">MPLAGTVVISAPAPLTRCAVPYCRGYTRLARRVRYGSYLCYRHQCVVPDDVWNDQGETHRERRAWWARCVEVAVERAL</sequence>
<evidence type="ECO:0000313" key="2">
    <source>
        <dbReference type="Proteomes" id="UP001156881"/>
    </source>
</evidence>
<name>A0ABQ6D9K8_9HYPH</name>
<accession>A0ABQ6D9K8</accession>